<reference evidence="2" key="1">
    <citation type="submission" date="2008-12" db="EMBL/GenBank/DDBJ databases">
        <title>Annotation of the Yersinia mollaretii ATCC 43969 genome.</title>
        <authorList>
            <person name="Read T.D."/>
            <person name="Akmal A."/>
            <person name="Bishop-Lilly K."/>
            <person name="Chen P.E."/>
            <person name="Cook C."/>
            <person name="Kiley M.P."/>
            <person name="Lentz S."/>
            <person name="Mateczun A."/>
            <person name="Nagarajan N."/>
            <person name="Nolan N."/>
            <person name="Osborne B.I."/>
            <person name="Pop M."/>
            <person name="Sozhamannan S."/>
            <person name="Stewart A.C."/>
            <person name="Sulakvelidze A."/>
            <person name="Thomason B."/>
            <person name="Willner K."/>
            <person name="Zwick M.E."/>
        </authorList>
    </citation>
    <scope>NUCLEOTIDE SEQUENCE [LARGE SCALE GENOMIC DNA]</scope>
    <source>
        <strain evidence="2">ATCC 43969</strain>
    </source>
</reference>
<evidence type="ECO:0000313" key="3">
    <source>
        <dbReference type="Proteomes" id="UP000003027"/>
    </source>
</evidence>
<keyword evidence="1" id="KW-0472">Membrane</keyword>
<organism evidence="2 3">
    <name type="scientific">Yersinia mollaretii (strain ATCC 43969 / DSM 18520 / CIP 103324 / CNY 7263 / WAIP 204)</name>
    <dbReference type="NCBI Taxonomy" id="349967"/>
    <lineage>
        <taxon>Bacteria</taxon>
        <taxon>Pseudomonadati</taxon>
        <taxon>Pseudomonadota</taxon>
        <taxon>Gammaproteobacteria</taxon>
        <taxon>Enterobacterales</taxon>
        <taxon>Yersiniaceae</taxon>
        <taxon>Yersinia</taxon>
    </lineage>
</organism>
<keyword evidence="3" id="KW-1185">Reference proteome</keyword>
<evidence type="ECO:0000313" key="2">
    <source>
        <dbReference type="EMBL" id="EEQ09987.1"/>
    </source>
</evidence>
<comment type="caution">
    <text evidence="2">The sequence shown here is derived from an EMBL/GenBank/DDBJ whole genome shotgun (WGS) entry which is preliminary data.</text>
</comment>
<name>A0ABP2EC65_YERMW</name>
<evidence type="ECO:0000256" key="1">
    <source>
        <dbReference type="SAM" id="Phobius"/>
    </source>
</evidence>
<feature type="transmembrane region" description="Helical" evidence="1">
    <location>
        <begin position="32"/>
        <end position="54"/>
    </location>
</feature>
<proteinExistence type="predicted"/>
<dbReference type="EMBL" id="AALD02000026">
    <property type="protein sequence ID" value="EEQ09987.1"/>
    <property type="molecule type" value="Genomic_DNA"/>
</dbReference>
<protein>
    <submittedName>
        <fullName evidence="2">Uncharacterized protein</fullName>
    </submittedName>
</protein>
<keyword evidence="1" id="KW-0812">Transmembrane</keyword>
<keyword evidence="1" id="KW-1133">Transmembrane helix</keyword>
<gene>
    <name evidence="2" type="ORF">ymoll0001_28180</name>
</gene>
<accession>A0ABP2EC65</accession>
<dbReference type="Proteomes" id="UP000003027">
    <property type="component" value="Unassembled WGS sequence"/>
</dbReference>
<sequence>MPYFLYHLFIQVHLQLGSYKIMNRRNTLNTRLLPLSILISSLVSGGAIAAAPILTEDSLPKPKVEVKTGDFQRVTDGGSFLLGGDNKIVQPIVGKNSAKNPIDTLATAIQISNLITKAAAV</sequence>